<evidence type="ECO:0000256" key="8">
    <source>
        <dbReference type="ARBA" id="ARBA00022898"/>
    </source>
</evidence>
<dbReference type="Gene3D" id="1.10.1200.10">
    <property type="entry name" value="ACP-like"/>
    <property type="match status" value="2"/>
</dbReference>
<dbReference type="SUPFAM" id="SSF53901">
    <property type="entry name" value="Thiolase-like"/>
    <property type="match status" value="2"/>
</dbReference>
<comment type="catalytic activity">
    <reaction evidence="39">
        <text>3-oxohexanoyl-[ACP] + NADPH + H(+) = (3R)-hydroxyhexanoyl-[ACP] + NADP(+)</text>
        <dbReference type="Rhea" id="RHEA:41824"/>
        <dbReference type="Rhea" id="RHEA-COMP:9629"/>
        <dbReference type="Rhea" id="RHEA-COMP:9630"/>
        <dbReference type="ChEBI" id="CHEBI:15378"/>
        <dbReference type="ChEBI" id="CHEBI:57783"/>
        <dbReference type="ChEBI" id="CHEBI:58349"/>
        <dbReference type="ChEBI" id="CHEBI:78456"/>
        <dbReference type="ChEBI" id="CHEBI:78457"/>
    </reaction>
    <physiologicalReaction direction="left-to-right" evidence="39">
        <dbReference type="Rhea" id="RHEA:41825"/>
    </physiologicalReaction>
</comment>
<dbReference type="InterPro" id="IPR049551">
    <property type="entry name" value="PKS_DH_C"/>
</dbReference>
<dbReference type="Pfam" id="PF08659">
    <property type="entry name" value="KR"/>
    <property type="match status" value="2"/>
</dbReference>
<dbReference type="Pfam" id="PF14765">
    <property type="entry name" value="PS-DH"/>
    <property type="match status" value="1"/>
</dbReference>
<evidence type="ECO:0000256" key="1">
    <source>
        <dbReference type="ARBA" id="ARBA00001957"/>
    </source>
</evidence>
<feature type="coiled-coil region" evidence="54">
    <location>
        <begin position="5"/>
        <end position="32"/>
    </location>
</feature>
<dbReference type="Pfam" id="PF08240">
    <property type="entry name" value="ADH_N"/>
    <property type="match status" value="1"/>
</dbReference>
<dbReference type="Pfam" id="PF13602">
    <property type="entry name" value="ADH_zinc_N_2"/>
    <property type="match status" value="1"/>
</dbReference>
<comment type="catalytic activity">
    <reaction evidence="25">
        <text>a (3R)-hydroxyacyl-[ACP] + NADP(+) = a 3-oxoacyl-[ACP] + NADPH + H(+)</text>
        <dbReference type="Rhea" id="RHEA:17397"/>
        <dbReference type="Rhea" id="RHEA-COMP:9916"/>
        <dbReference type="Rhea" id="RHEA-COMP:9945"/>
        <dbReference type="ChEBI" id="CHEBI:15378"/>
        <dbReference type="ChEBI" id="CHEBI:57783"/>
        <dbReference type="ChEBI" id="CHEBI:58349"/>
        <dbReference type="ChEBI" id="CHEBI:78776"/>
        <dbReference type="ChEBI" id="CHEBI:78827"/>
        <dbReference type="EC" id="1.1.1.100"/>
    </reaction>
    <physiologicalReaction direction="right-to-left" evidence="25">
        <dbReference type="Rhea" id="RHEA:17399"/>
    </physiologicalReaction>
</comment>
<dbReference type="Pfam" id="PF21089">
    <property type="entry name" value="PKS_DH_N"/>
    <property type="match status" value="1"/>
</dbReference>
<evidence type="ECO:0000256" key="30">
    <source>
        <dbReference type="ARBA" id="ARBA00047810"/>
    </source>
</evidence>
<dbReference type="InterPro" id="IPR016035">
    <property type="entry name" value="Acyl_Trfase/lysoPLipase"/>
</dbReference>
<dbReference type="InterPro" id="IPR001227">
    <property type="entry name" value="Ac_transferase_dom_sf"/>
</dbReference>
<comment type="catalytic activity">
    <reaction evidence="36">
        <text>tetradecanoyl-[ACP] + H2O = tetradecanoate + holo-[ACP] + H(+)</text>
        <dbReference type="Rhea" id="RHEA:30123"/>
        <dbReference type="Rhea" id="RHEA-COMP:9648"/>
        <dbReference type="Rhea" id="RHEA-COMP:9685"/>
        <dbReference type="ChEBI" id="CHEBI:15377"/>
        <dbReference type="ChEBI" id="CHEBI:15378"/>
        <dbReference type="ChEBI" id="CHEBI:30807"/>
        <dbReference type="ChEBI" id="CHEBI:64479"/>
        <dbReference type="ChEBI" id="CHEBI:78477"/>
        <dbReference type="EC" id="3.1.2.14"/>
    </reaction>
    <physiologicalReaction direction="left-to-right" evidence="36">
        <dbReference type="Rhea" id="RHEA:30124"/>
    </physiologicalReaction>
</comment>
<sequence length="3649" mass="378335">MSVSQDQLVNALRSSVKEVERLRERNQELLAAPHEPVAVVAMSCRLPGGADSPEALWRLVDTGTDAFSPFPRDRGWDHGGLSTLDTEGAYFVDDVAGFDADLFGISPREAAAMEPQQRLVLEAVRELFERARLAPGSLRESKTGVFVGSGPGDYAIRLLDNPAAIAGYEATGTAPSVTSGRVAYTFGLRGPAVTVDTACSSSLVALHQAMRSLRHGECETAVVAGVTVLSRPHGFVEFARSGGLAADGRCKAFADGADGTNFGEGVAAVLLVRLSEARRRGLPVLAVVRGSAVNQDGASNGLSAPNGAAQEEVIRAALADAGLRATEVDAVEAHGTGTALGDPIEADALNAVYGPGRERPLWLGSVKSNIGHTAAAAGLAGLIKVVLALRAGRLPRTLHVDRPSRHVDWSGGPLRLLTEPQAWPEQDSPRRAAVSAFGISGTNAHVLVEGVPAEAGPEPTAHEGVLPLVLSGRTPAALRAQAARLRTHLETSPTGLADLAHGLLTTRDRFPHRALLPVADRTEAVRALHELATGDLLPQPGRGGTGERVAFVFPGQGSQWVGMGLALWEQSPVFAESMTACAAALSAHVDWDLRVVLADEHALARVDVVQPALWAVLVSLAKVWESYGVRPAAVVGHSQGEIAAACVSGALSLEDGARVVALRSKLIAARLAGRGAMASVPAPAAALDFPGVHIAAVNSPESTVVAGSPEALAAVVAAYPDTRRIDVDYASHSAEVEVLREELLAALAPIRPASGRVALFSTVEAARIDTATMDAGYWYRNLRQTVRFQDAVEAVAASGTTTFVEISPHPVLTHVLRAGTALGTLRREEGDLRRVLTALGAADLAGVAVDWTRALPEGTHAAELPTYPFQRERHWAMPDPAHLARTATDPLDRLRYRVEWVPARLPADAALSGTWLVVADSPDDTTASVVAALRQHGATPVLRTSDTVDPAEFADLAGILADLGHDEAPSAEYPHLPAGFGRTVALVQHLAATGTTARLWCLTRQATSTPAQALSWGFGRVAAFEQPALWGGLLDLPAPLTTRGGARLAAVLAGGTDEDQLRIDTTGVHARRLHRAPARPGAGSWQPSGTALVTGGTGGLGSHVARWLAAEGAEHVVVLNRRGLDAPGATELAEQITALGARASILACDVSDRAALAQVLAGLDAPPRVVVHTAAVLDDTTLDALTPEQFDRVLAVKAWGAEHLHELTRDLALDAFVLFSSLAGTVGAPGQGTYAPANAYLDALAHRRHAEGLPATSIGWGLWRGDGMGEGAVGETARRHGVTGMSAQEATEAMRVAVAQGDAAVVLAEIEWDRYHTAITALRPNPVLSEIPEVRALPAADAPAGPAADPLTLVRAQVATVLGHASGGQVDPARPFRELGFDSVTAVEFRNRLAAATGRALPATIVFDHPTPAALAEFLSGTTTEVAAPVTASTEDDPIVIVGMACRLPGDVGSPEQLWQLLAEGRTVQGPPPAARGWDLAGLPEDCVTTASYLSDIAGFDAEFFGISPREATAMDPQQRLALELSWQALEHAGLPPAGLAGSRTGVFLGSSGQGHFTLFTGETAESSAGHVGMGSAGSVLSGRVAYSLGLAGPALTVDTACSSALVALHLAAQSLRSGDCDLALAGGATVMAGPGDLAEFSRQGGLAPDGLCKAFGAGADGTGFAEGAGLLVLQRLSTARAQGRRVWAVVRGSAVNSDGRSNGLSAPNGRAQQEVIRRALAEAGLRPSDVDVVEAHGTGTPLGDPIEANALLATYGQDRERPLLLGSVKSNIGHTQAAAGAAGVIKALLALHHGTVPASLHAEQPSAHIDWHTGAVRVATEATPWPETGAPRRIGVSAFGISGTNAHVVLEALPAPEPEPEPTLERVPLVLSAKSPAALAEQAERLLPLLADVAPADLGWSLVTTRSPLPHRAVVHGDRAALAAGLRALADGRPDPALVTAVAKGELRPVFVFPGQGSSWAGMGLELAEAEPVFAAALDLCAEVIAAEAGWDLRTALADEQALRRADVVQPALFAVMVATALLWQSHGVYPAAVVGHSLGEYAAACVAGALPLATATSAVVRRSRVIADLLSGGQGVLSVPVAAEKISFQGVEIAAYNSPSATVVAGTEEALEPVLAAFPEAKRVPMDYASHTSAVEPARDALTTALADLRPMRGDVPFYSTVTGAWADTEGLDAEYWYRNLREPVLFQDTTRALLDAGHTVFLEVSPRPLLSAAVQETAEEQGGQVQVLASTRRGDGGADRFRRSLAEAHTAGVAVDWLPALTGGRVVPLPTYPFQHKHFWPAPALPQRPGQRHPLLGPAEEIAGTEDIAFTSVLSARTQPWLAEHVIRDSVLLPGTALLELALAAADETGCAGVAELVLENPLVLPEDELRVQVLVRGAEESGERSFTVHSAGAGGWTRHATGVLAAHAPAPGHLPATPPPGAEPVDLEGFHTDLAEAGYAYGETFRGLRAAWRHGAELYARVELPTGDAERFGLHPALLDAACQAMTLAGGTEPGLPFLWSGATLHAEGARTLFVRLAPAGPGAMSVTAVDAGGAPVFTADRLLTRPFARGTEAAPAEALFSTRWDTVTPVPAEPLPWVVLDDLGHDHGLGVPVHTEAATLPDGAHVVLPDADLPEVLAAVRSADRLAALAVLTSGAVAARPGEDVDAALAATWGLLRTAQSEQPGKFLVLDNDSPATTADLDAALATGEPQLARRGGELLAPRLVRRPAPLVPPASGHWRLTGAPSGRLTDLALTEQVPDALAPGQVRLAVRASGVNFKDVLIAMGVVPGDRERLGVEAAGVVTESGPGVHGLRPGDRVFGIVEAGFGPSTVTDQRLLARVPDGWDFTRAAGVPAVFLTAYYALHDLLELKAGQRILVHSAAGGVGMAAVQLARLLGAEVVATASEPKQAAVRALGVPATHIASSRTLDFEAAFAELGGVDAVLNSLAGEFTDASLRLVRPGGRFAEMGKTDLREHVPGVTYLPFDLSDAGPDRIGGMLAELLALFADGSLTTLPVTTWDLRRAPEAFHHLSRARHTGKVVLTAPRELTGPVLVTGGTGGLGAALARHLVRRGVLELVLASRRGPDAPGAAELRAELTAAGATVTVVACDTADRAQLTALLAEHPPGAVVHAAGVLDDAVLAELTPARLDAVLRPKAEAALLLHELTAHLDLSAFVLFSSAAGVLGAAGQGNYAAANAVLDALAQHRRARGLPATSIAWGLWDLPSAMTEGLDLARLARAGVLPLTEADGLALFDALATGPDALVVAARLNPAAITNPPRLLTALVRPNRRTAATTSATPVPRTEAELLRLVRATSAEVLGHGDAAEVAPGALLTELGLDSLTAVDLRNRLGAATGLRLATSLAFDHPTPEQLARHLHTELGTGATPAPEAPATDLIADLATTAFERGEGERAFELLRTVARNRPRFSTEPGTPACTPLSAGGTGPRLVCLAPLVPMAGPHTYARFAAGFRGQRPVDVLATPGFLDGEPLAESAEVLTAVQADRIAQRTGGQPFTLVGYSSGGLLALAVADLLHRRGTGPDAVVLLDTHLPAPEEQVGFVGEVVRGLTARRDLVRGLTGAGLTAMTWNCDLFATPPVRELPVPVLAVHAEVPLLPPDSAPPVAPAAEVRTTPGDHYTLLEEHAPAAAALVADWLDRTSPTRSQA</sequence>
<evidence type="ECO:0000256" key="37">
    <source>
        <dbReference type="ARBA" id="ARBA00048420"/>
    </source>
</evidence>
<dbReference type="PANTHER" id="PTHR43775">
    <property type="entry name" value="FATTY ACID SYNTHASE"/>
    <property type="match status" value="1"/>
</dbReference>
<comment type="catalytic activity">
    <reaction evidence="37">
        <text>(2E)-octenoyl-[ACP] + NADPH + H(+) = octanoyl-[ACP] + NADP(+)</text>
        <dbReference type="Rhea" id="RHEA:41848"/>
        <dbReference type="Rhea" id="RHEA-COMP:9635"/>
        <dbReference type="Rhea" id="RHEA-COMP:9636"/>
        <dbReference type="ChEBI" id="CHEBI:15378"/>
        <dbReference type="ChEBI" id="CHEBI:57783"/>
        <dbReference type="ChEBI" id="CHEBI:58349"/>
        <dbReference type="ChEBI" id="CHEBI:78462"/>
        <dbReference type="ChEBI" id="CHEBI:78463"/>
    </reaction>
    <physiologicalReaction direction="left-to-right" evidence="37">
        <dbReference type="Rhea" id="RHEA:41849"/>
    </physiologicalReaction>
</comment>
<dbReference type="SMART" id="SM00827">
    <property type="entry name" value="PKS_AT"/>
    <property type="match status" value="2"/>
</dbReference>
<dbReference type="InterPro" id="IPR011032">
    <property type="entry name" value="GroES-like_sf"/>
</dbReference>
<dbReference type="CDD" id="cd08956">
    <property type="entry name" value="KR_3_FAS_SDR_x"/>
    <property type="match status" value="1"/>
</dbReference>
<evidence type="ECO:0000256" key="18">
    <source>
        <dbReference type="ARBA" id="ARBA00023398"/>
    </source>
</evidence>
<dbReference type="Gene3D" id="3.40.50.720">
    <property type="entry name" value="NAD(P)-binding Rossmann-like Domain"/>
    <property type="match status" value="4"/>
</dbReference>
<evidence type="ECO:0000256" key="10">
    <source>
        <dbReference type="ARBA" id="ARBA00023239"/>
    </source>
</evidence>
<comment type="catalytic activity">
    <reaction evidence="33">
        <text>acetyl-[ACP] + malonyl-[ACP] + H(+) = 3-oxobutanoyl-[ACP] + holo-[ACP] + CO2</text>
        <dbReference type="Rhea" id="RHEA:41800"/>
        <dbReference type="Rhea" id="RHEA-COMP:9621"/>
        <dbReference type="Rhea" id="RHEA-COMP:9623"/>
        <dbReference type="Rhea" id="RHEA-COMP:9625"/>
        <dbReference type="Rhea" id="RHEA-COMP:9685"/>
        <dbReference type="ChEBI" id="CHEBI:15378"/>
        <dbReference type="ChEBI" id="CHEBI:16526"/>
        <dbReference type="ChEBI" id="CHEBI:64479"/>
        <dbReference type="ChEBI" id="CHEBI:78446"/>
        <dbReference type="ChEBI" id="CHEBI:78449"/>
        <dbReference type="ChEBI" id="CHEBI:78450"/>
    </reaction>
    <physiologicalReaction direction="left-to-right" evidence="33">
        <dbReference type="Rhea" id="RHEA:41801"/>
    </physiologicalReaction>
</comment>
<comment type="catalytic activity">
    <reaction evidence="43">
        <text>3-oxotetradecanoyl-[ACP] + NADPH + H(+) = (3R)-hydroxytetradecanoyl-[ACP] + NADP(+)</text>
        <dbReference type="Rhea" id="RHEA:41888"/>
        <dbReference type="Rhea" id="RHEA-COMP:9645"/>
        <dbReference type="Rhea" id="RHEA-COMP:9646"/>
        <dbReference type="ChEBI" id="CHEBI:15378"/>
        <dbReference type="ChEBI" id="CHEBI:57783"/>
        <dbReference type="ChEBI" id="CHEBI:58349"/>
        <dbReference type="ChEBI" id="CHEBI:78473"/>
        <dbReference type="ChEBI" id="CHEBI:78474"/>
    </reaction>
    <physiologicalReaction direction="left-to-right" evidence="43">
        <dbReference type="Rhea" id="RHEA:41889"/>
    </physiologicalReaction>
</comment>
<comment type="catalytic activity">
    <reaction evidence="32">
        <text>3-oxobutanoyl-[ACP] + NADPH + H(+) = (3R)-hydroxybutanoyl-[ACP] + NADP(+)</text>
        <dbReference type="Rhea" id="RHEA:41804"/>
        <dbReference type="Rhea" id="RHEA-COMP:9625"/>
        <dbReference type="Rhea" id="RHEA-COMP:9626"/>
        <dbReference type="ChEBI" id="CHEBI:15378"/>
        <dbReference type="ChEBI" id="CHEBI:57783"/>
        <dbReference type="ChEBI" id="CHEBI:58349"/>
        <dbReference type="ChEBI" id="CHEBI:78450"/>
        <dbReference type="ChEBI" id="CHEBI:78451"/>
    </reaction>
    <physiologicalReaction direction="left-to-right" evidence="32">
        <dbReference type="Rhea" id="RHEA:41805"/>
    </physiologicalReaction>
</comment>
<dbReference type="InterPro" id="IPR036736">
    <property type="entry name" value="ACP-like_sf"/>
</dbReference>
<comment type="catalytic activity">
    <reaction evidence="45">
        <text>decanoyl-[ACP] + malonyl-[ACP] + H(+) = 3-oxododecanoyl-[ACP] + holo-[ACP] + CO2</text>
        <dbReference type="Rhea" id="RHEA:41868"/>
        <dbReference type="Rhea" id="RHEA-COMP:9623"/>
        <dbReference type="Rhea" id="RHEA-COMP:9640"/>
        <dbReference type="Rhea" id="RHEA-COMP:9641"/>
        <dbReference type="Rhea" id="RHEA-COMP:9685"/>
        <dbReference type="ChEBI" id="CHEBI:15378"/>
        <dbReference type="ChEBI" id="CHEBI:16526"/>
        <dbReference type="ChEBI" id="CHEBI:64479"/>
        <dbReference type="ChEBI" id="CHEBI:78449"/>
        <dbReference type="ChEBI" id="CHEBI:78468"/>
        <dbReference type="ChEBI" id="CHEBI:78469"/>
    </reaction>
    <physiologicalReaction direction="left-to-right" evidence="45">
        <dbReference type="Rhea" id="RHEA:41869"/>
    </physiologicalReaction>
</comment>
<dbReference type="InterPro" id="IPR002364">
    <property type="entry name" value="Quin_OxRdtase/zeta-crystal_CS"/>
</dbReference>
<comment type="catalytic activity">
    <reaction evidence="47">
        <text>3-oxododecanoyl-[ACP] + NADPH + H(+) = (3R)-hydroxydodecanoyl-[ACP] + NADP(+)</text>
        <dbReference type="Rhea" id="RHEA:41872"/>
        <dbReference type="Rhea" id="RHEA-COMP:9641"/>
        <dbReference type="Rhea" id="RHEA-COMP:9642"/>
        <dbReference type="ChEBI" id="CHEBI:15378"/>
        <dbReference type="ChEBI" id="CHEBI:57783"/>
        <dbReference type="ChEBI" id="CHEBI:58349"/>
        <dbReference type="ChEBI" id="CHEBI:78469"/>
        <dbReference type="ChEBI" id="CHEBI:78470"/>
    </reaction>
    <physiologicalReaction direction="left-to-right" evidence="47">
        <dbReference type="Rhea" id="RHEA:41873"/>
    </physiologicalReaction>
</comment>
<evidence type="ECO:0000256" key="27">
    <source>
        <dbReference type="ARBA" id="ARBA00047451"/>
    </source>
</evidence>
<evidence type="ECO:0000256" key="5">
    <source>
        <dbReference type="ARBA" id="ARBA00022553"/>
    </source>
</evidence>
<dbReference type="CDD" id="cd00833">
    <property type="entry name" value="PKS"/>
    <property type="match status" value="2"/>
</dbReference>
<dbReference type="InterPro" id="IPR057326">
    <property type="entry name" value="KR_dom"/>
</dbReference>
<evidence type="ECO:0000256" key="11">
    <source>
        <dbReference type="ARBA" id="ARBA00023268"/>
    </source>
</evidence>
<evidence type="ECO:0000256" key="19">
    <source>
        <dbReference type="ARBA" id="ARBA00023399"/>
    </source>
</evidence>
<keyword evidence="54" id="KW-0175">Coiled coil</keyword>
<comment type="catalytic activity">
    <reaction evidence="21">
        <text>(3R)-hydroxybutanoyl-[ACP] = (2E)-butenoyl-[ACP] + H2O</text>
        <dbReference type="Rhea" id="RHEA:41808"/>
        <dbReference type="Rhea" id="RHEA-COMP:9626"/>
        <dbReference type="Rhea" id="RHEA-COMP:9627"/>
        <dbReference type="ChEBI" id="CHEBI:15377"/>
        <dbReference type="ChEBI" id="CHEBI:78451"/>
        <dbReference type="ChEBI" id="CHEBI:78453"/>
    </reaction>
    <physiologicalReaction direction="left-to-right" evidence="21">
        <dbReference type="Rhea" id="RHEA:41809"/>
    </physiologicalReaction>
</comment>
<reference evidence="58 59" key="1">
    <citation type="submission" date="2021-03" db="EMBL/GenBank/DDBJ databases">
        <title>Sequencing the genomes of 1000 actinobacteria strains.</title>
        <authorList>
            <person name="Klenk H.-P."/>
        </authorList>
    </citation>
    <scope>NUCLEOTIDE SEQUENCE [LARGE SCALE GENOMIC DNA]</scope>
    <source>
        <strain evidence="58 59">DSM 44580</strain>
    </source>
</reference>
<dbReference type="InterPro" id="IPR020843">
    <property type="entry name" value="ER"/>
</dbReference>
<evidence type="ECO:0000256" key="25">
    <source>
        <dbReference type="ARBA" id="ARBA00047400"/>
    </source>
</evidence>
<evidence type="ECO:0000259" key="57">
    <source>
        <dbReference type="PROSITE" id="PS52019"/>
    </source>
</evidence>
<comment type="catalytic activity">
    <reaction evidence="27">
        <text>tetradecanoyl-[ACP] + malonyl-[ACP] + H(+) = 3-oxohexadecanoyl-[ACP] + holo-[ACP] + CO2</text>
        <dbReference type="Rhea" id="RHEA:41900"/>
        <dbReference type="Rhea" id="RHEA-COMP:9623"/>
        <dbReference type="Rhea" id="RHEA-COMP:9648"/>
        <dbReference type="Rhea" id="RHEA-COMP:9649"/>
        <dbReference type="Rhea" id="RHEA-COMP:9685"/>
        <dbReference type="ChEBI" id="CHEBI:15378"/>
        <dbReference type="ChEBI" id="CHEBI:16526"/>
        <dbReference type="ChEBI" id="CHEBI:64479"/>
        <dbReference type="ChEBI" id="CHEBI:78449"/>
        <dbReference type="ChEBI" id="CHEBI:78477"/>
        <dbReference type="ChEBI" id="CHEBI:78478"/>
    </reaction>
    <physiologicalReaction direction="left-to-right" evidence="27">
        <dbReference type="Rhea" id="RHEA:41901"/>
    </physiologicalReaction>
</comment>
<dbReference type="Pfam" id="PF16197">
    <property type="entry name" value="KAsynt_C_assoc"/>
    <property type="match status" value="2"/>
</dbReference>
<comment type="caution">
    <text evidence="58">The sequence shown here is derived from an EMBL/GenBank/DDBJ whole genome shotgun (WGS) entry which is preliminary data.</text>
</comment>
<keyword evidence="4" id="KW-0596">Phosphopantetheine</keyword>
<dbReference type="Pfam" id="PF00698">
    <property type="entry name" value="Acyl_transf_1"/>
    <property type="match status" value="2"/>
</dbReference>
<evidence type="ECO:0000256" key="41">
    <source>
        <dbReference type="ARBA" id="ARBA00048691"/>
    </source>
</evidence>
<dbReference type="InterPro" id="IPR016036">
    <property type="entry name" value="Malonyl_transacylase_ACP-bd"/>
</dbReference>
<comment type="catalytic activity">
    <reaction evidence="50">
        <text>butanoyl-[ACP] + malonyl-[ACP] + H(+) = 3-oxohexanoyl-[ACP] + holo-[ACP] + CO2</text>
        <dbReference type="Rhea" id="RHEA:41820"/>
        <dbReference type="Rhea" id="RHEA-COMP:9623"/>
        <dbReference type="Rhea" id="RHEA-COMP:9628"/>
        <dbReference type="Rhea" id="RHEA-COMP:9629"/>
        <dbReference type="Rhea" id="RHEA-COMP:9685"/>
        <dbReference type="ChEBI" id="CHEBI:15378"/>
        <dbReference type="ChEBI" id="CHEBI:16526"/>
        <dbReference type="ChEBI" id="CHEBI:64479"/>
        <dbReference type="ChEBI" id="CHEBI:78449"/>
        <dbReference type="ChEBI" id="CHEBI:78454"/>
        <dbReference type="ChEBI" id="CHEBI:78456"/>
    </reaction>
    <physiologicalReaction direction="left-to-right" evidence="50">
        <dbReference type="Rhea" id="RHEA:41821"/>
    </physiologicalReaction>
</comment>
<evidence type="ECO:0000256" key="45">
    <source>
        <dbReference type="ARBA" id="ARBA00049109"/>
    </source>
</evidence>
<dbReference type="InterPro" id="IPR020806">
    <property type="entry name" value="PKS_PP-bd"/>
</dbReference>
<keyword evidence="59" id="KW-1185">Reference proteome</keyword>
<keyword evidence="5" id="KW-0597">Phosphoprotein</keyword>
<keyword evidence="6" id="KW-0808">Transferase</keyword>
<evidence type="ECO:0000256" key="20">
    <source>
        <dbReference type="ARBA" id="ARBA00023401"/>
    </source>
</evidence>
<dbReference type="Gene3D" id="3.90.180.10">
    <property type="entry name" value="Medium-chain alcohol dehydrogenases, catalytic domain"/>
    <property type="match status" value="1"/>
</dbReference>
<keyword evidence="9" id="KW-0045">Antibiotic biosynthesis</keyword>
<comment type="function">
    <text evidence="22">Fatty acid synthetase is a multifunctional enzyme that catalyzes the de novo biosynthesis of long-chain saturated fatty acids starting from acetyl-CoA and malonyl-CoA in the presence of NADPH. This multifunctional protein contains 7 catalytic activities and a site for the binding of the prosthetic group 4'-phosphopantetheine of the acyl carrier protein ([ACP]) domain.</text>
</comment>
<accession>A0ABS5A7W1</accession>
<dbReference type="SMART" id="SM00825">
    <property type="entry name" value="PKS_KS"/>
    <property type="match status" value="2"/>
</dbReference>
<dbReference type="PROSITE" id="PS50075">
    <property type="entry name" value="CARRIER"/>
    <property type="match status" value="2"/>
</dbReference>
<evidence type="ECO:0000256" key="34">
    <source>
        <dbReference type="ARBA" id="ARBA00048051"/>
    </source>
</evidence>
<comment type="catalytic activity">
    <reaction evidence="34">
        <text>hexadecanoyl-[ACP] + malonyl-[ACP] + H(+) = 3-oxooctadecanoyl-[ACP] + holo-[ACP] + CO2</text>
        <dbReference type="Rhea" id="RHEA:41916"/>
        <dbReference type="Rhea" id="RHEA-COMP:9623"/>
        <dbReference type="Rhea" id="RHEA-COMP:9652"/>
        <dbReference type="Rhea" id="RHEA-COMP:9653"/>
        <dbReference type="Rhea" id="RHEA-COMP:9685"/>
        <dbReference type="ChEBI" id="CHEBI:15378"/>
        <dbReference type="ChEBI" id="CHEBI:16526"/>
        <dbReference type="ChEBI" id="CHEBI:64479"/>
        <dbReference type="ChEBI" id="CHEBI:78449"/>
        <dbReference type="ChEBI" id="CHEBI:78483"/>
        <dbReference type="ChEBI" id="CHEBI:78487"/>
    </reaction>
    <physiologicalReaction direction="left-to-right" evidence="34">
        <dbReference type="Rhea" id="RHEA:41917"/>
    </physiologicalReaction>
</comment>
<dbReference type="InterPro" id="IPR013154">
    <property type="entry name" value="ADH-like_N"/>
</dbReference>
<dbReference type="InterPro" id="IPR032821">
    <property type="entry name" value="PKS_assoc"/>
</dbReference>
<comment type="catalytic activity">
    <reaction evidence="38">
        <text>a fatty acyl-[ACP] + malonyl-[ACP] + H(+) = a 3-oxoacyl-[ACP] + holo-[ACP] + CO2</text>
        <dbReference type="Rhea" id="RHEA:22836"/>
        <dbReference type="Rhea" id="RHEA-COMP:9623"/>
        <dbReference type="Rhea" id="RHEA-COMP:9685"/>
        <dbReference type="Rhea" id="RHEA-COMP:9916"/>
        <dbReference type="Rhea" id="RHEA-COMP:14125"/>
        <dbReference type="ChEBI" id="CHEBI:15378"/>
        <dbReference type="ChEBI" id="CHEBI:16526"/>
        <dbReference type="ChEBI" id="CHEBI:64479"/>
        <dbReference type="ChEBI" id="CHEBI:78449"/>
        <dbReference type="ChEBI" id="CHEBI:78776"/>
        <dbReference type="ChEBI" id="CHEBI:138651"/>
        <dbReference type="EC" id="2.3.1.41"/>
    </reaction>
    <physiologicalReaction direction="left-to-right" evidence="38">
        <dbReference type="Rhea" id="RHEA:22837"/>
    </physiologicalReaction>
</comment>
<comment type="catalytic activity">
    <reaction evidence="35">
        <text>(2E)-dodecenoyl-[ACP] + NADPH + H(+) = dodecanoyl-[ACP] + NADP(+)</text>
        <dbReference type="Rhea" id="RHEA:41880"/>
        <dbReference type="Rhea" id="RHEA-COMP:9643"/>
        <dbReference type="Rhea" id="RHEA-COMP:9644"/>
        <dbReference type="ChEBI" id="CHEBI:15378"/>
        <dbReference type="ChEBI" id="CHEBI:57783"/>
        <dbReference type="ChEBI" id="CHEBI:58349"/>
        <dbReference type="ChEBI" id="CHEBI:65264"/>
        <dbReference type="ChEBI" id="CHEBI:78472"/>
    </reaction>
    <physiologicalReaction direction="left-to-right" evidence="35">
        <dbReference type="Rhea" id="RHEA:41881"/>
    </physiologicalReaction>
</comment>
<evidence type="ECO:0000313" key="59">
    <source>
        <dbReference type="Proteomes" id="UP001519363"/>
    </source>
</evidence>
<dbReference type="InterPro" id="IPR036291">
    <property type="entry name" value="NAD(P)-bd_dom_sf"/>
</dbReference>
<evidence type="ECO:0000256" key="7">
    <source>
        <dbReference type="ARBA" id="ARBA00022799"/>
    </source>
</evidence>
<comment type="catalytic activity">
    <reaction evidence="29">
        <text>dodecanoyl-[ACP] + malonyl-[ACP] + H(+) = 3-oxotetradecanoyl-[ACP] + holo-[ACP] + CO2</text>
        <dbReference type="Rhea" id="RHEA:41884"/>
        <dbReference type="Rhea" id="RHEA-COMP:9623"/>
        <dbReference type="Rhea" id="RHEA-COMP:9644"/>
        <dbReference type="Rhea" id="RHEA-COMP:9645"/>
        <dbReference type="Rhea" id="RHEA-COMP:9685"/>
        <dbReference type="ChEBI" id="CHEBI:15378"/>
        <dbReference type="ChEBI" id="CHEBI:16526"/>
        <dbReference type="ChEBI" id="CHEBI:64479"/>
        <dbReference type="ChEBI" id="CHEBI:65264"/>
        <dbReference type="ChEBI" id="CHEBI:78449"/>
        <dbReference type="ChEBI" id="CHEBI:78473"/>
    </reaction>
    <physiologicalReaction direction="left-to-right" evidence="29">
        <dbReference type="Rhea" id="RHEA:41885"/>
    </physiologicalReaction>
</comment>
<dbReference type="SMART" id="SM00822">
    <property type="entry name" value="PKS_KR"/>
    <property type="match status" value="2"/>
</dbReference>
<comment type="catalytic activity">
    <reaction evidence="44">
        <text>(2E)-octadecenoyl-[ACP] + NADPH + H(+) = octadecanoyl-[ACP] + NADP(+)</text>
        <dbReference type="Rhea" id="RHEA:41928"/>
        <dbReference type="Rhea" id="RHEA-COMP:9655"/>
        <dbReference type="Rhea" id="RHEA-COMP:9656"/>
        <dbReference type="ChEBI" id="CHEBI:15378"/>
        <dbReference type="ChEBI" id="CHEBI:57783"/>
        <dbReference type="ChEBI" id="CHEBI:58349"/>
        <dbReference type="ChEBI" id="CHEBI:78489"/>
        <dbReference type="ChEBI" id="CHEBI:78495"/>
    </reaction>
    <physiologicalReaction direction="left-to-right" evidence="44">
        <dbReference type="Rhea" id="RHEA:41929"/>
    </physiologicalReaction>
</comment>
<evidence type="ECO:0000256" key="24">
    <source>
        <dbReference type="ARBA" id="ARBA00047394"/>
    </source>
</evidence>
<evidence type="ECO:0000256" key="50">
    <source>
        <dbReference type="ARBA" id="ARBA00049449"/>
    </source>
</evidence>
<dbReference type="PROSITE" id="PS00606">
    <property type="entry name" value="KS3_1"/>
    <property type="match status" value="2"/>
</dbReference>
<evidence type="ECO:0000256" key="26">
    <source>
        <dbReference type="ARBA" id="ARBA00047440"/>
    </source>
</evidence>
<evidence type="ECO:0000256" key="12">
    <source>
        <dbReference type="ARBA" id="ARBA00023315"/>
    </source>
</evidence>
<dbReference type="Pfam" id="PF22953">
    <property type="entry name" value="SpnB_Rossmann"/>
    <property type="match status" value="1"/>
</dbReference>
<dbReference type="InterPro" id="IPR018201">
    <property type="entry name" value="Ketoacyl_synth_AS"/>
</dbReference>
<dbReference type="Proteomes" id="UP001519363">
    <property type="component" value="Unassembled WGS sequence"/>
</dbReference>
<comment type="catalytic activity">
    <reaction evidence="42">
        <text>hexadecanoyl-[ACP] + H2O = hexadecanoate + holo-[ACP] + H(+)</text>
        <dbReference type="Rhea" id="RHEA:41932"/>
        <dbReference type="Rhea" id="RHEA-COMP:9652"/>
        <dbReference type="Rhea" id="RHEA-COMP:9685"/>
        <dbReference type="ChEBI" id="CHEBI:7896"/>
        <dbReference type="ChEBI" id="CHEBI:15377"/>
        <dbReference type="ChEBI" id="CHEBI:15378"/>
        <dbReference type="ChEBI" id="CHEBI:64479"/>
        <dbReference type="ChEBI" id="CHEBI:78483"/>
        <dbReference type="EC" id="3.1.2.14"/>
    </reaction>
    <physiologicalReaction direction="left-to-right" evidence="42">
        <dbReference type="Rhea" id="RHEA:41933"/>
    </physiologicalReaction>
</comment>
<evidence type="ECO:0000256" key="36">
    <source>
        <dbReference type="ARBA" id="ARBA00048289"/>
    </source>
</evidence>
<comment type="catalytic activity">
    <reaction evidence="28">
        <text>(2E)-butenoyl-[ACP] + NADPH + H(+) = butanoyl-[ACP] + NADP(+)</text>
        <dbReference type="Rhea" id="RHEA:41812"/>
        <dbReference type="Rhea" id="RHEA-COMP:9627"/>
        <dbReference type="Rhea" id="RHEA-COMP:9628"/>
        <dbReference type="ChEBI" id="CHEBI:15378"/>
        <dbReference type="ChEBI" id="CHEBI:57783"/>
        <dbReference type="ChEBI" id="CHEBI:58349"/>
        <dbReference type="ChEBI" id="CHEBI:78453"/>
        <dbReference type="ChEBI" id="CHEBI:78454"/>
    </reaction>
    <physiologicalReaction direction="left-to-right" evidence="28">
        <dbReference type="Rhea" id="RHEA:41813"/>
    </physiologicalReaction>
</comment>
<proteinExistence type="predicted"/>
<evidence type="ECO:0000256" key="15">
    <source>
        <dbReference type="ARBA" id="ARBA00023373"/>
    </source>
</evidence>
<evidence type="ECO:0000256" key="22">
    <source>
        <dbReference type="ARBA" id="ARBA00023442"/>
    </source>
</evidence>
<dbReference type="SUPFAM" id="SSF55048">
    <property type="entry name" value="Probable ACP-binding domain of malonyl-CoA ACP transacylase"/>
    <property type="match status" value="2"/>
</dbReference>
<evidence type="ECO:0000256" key="14">
    <source>
        <dbReference type="ARBA" id="ARBA00023351"/>
    </source>
</evidence>
<evidence type="ECO:0000256" key="42">
    <source>
        <dbReference type="ARBA" id="ARBA00048704"/>
    </source>
</evidence>
<evidence type="ECO:0000313" key="58">
    <source>
        <dbReference type="EMBL" id="MBP2472362.1"/>
    </source>
</evidence>
<evidence type="ECO:0000256" key="38">
    <source>
        <dbReference type="ARBA" id="ARBA00048506"/>
    </source>
</evidence>
<evidence type="ECO:0000256" key="35">
    <source>
        <dbReference type="ARBA" id="ARBA00048281"/>
    </source>
</evidence>
<comment type="catalytic activity">
    <reaction evidence="14">
        <text>(3R)-hydroxydodecanoyl-[ACP] = (2E)-dodecenoyl-[ACP] + H2O</text>
        <dbReference type="Rhea" id="RHEA:41876"/>
        <dbReference type="Rhea" id="RHEA-COMP:9642"/>
        <dbReference type="Rhea" id="RHEA-COMP:9643"/>
        <dbReference type="ChEBI" id="CHEBI:15377"/>
        <dbReference type="ChEBI" id="CHEBI:78470"/>
        <dbReference type="ChEBI" id="CHEBI:78472"/>
    </reaction>
    <physiologicalReaction direction="left-to-right" evidence="14">
        <dbReference type="Rhea" id="RHEA:41877"/>
    </physiologicalReaction>
</comment>
<comment type="catalytic activity">
    <reaction evidence="17">
        <text>a (3R)-hydroxyacyl-[ACP] = a (2E)-enoyl-[ACP] + H2O</text>
        <dbReference type="Rhea" id="RHEA:13097"/>
        <dbReference type="Rhea" id="RHEA-COMP:9925"/>
        <dbReference type="Rhea" id="RHEA-COMP:9945"/>
        <dbReference type="ChEBI" id="CHEBI:15377"/>
        <dbReference type="ChEBI" id="CHEBI:78784"/>
        <dbReference type="ChEBI" id="CHEBI:78827"/>
        <dbReference type="EC" id="4.2.1.59"/>
    </reaction>
    <physiologicalReaction direction="left-to-right" evidence="17">
        <dbReference type="Rhea" id="RHEA:13098"/>
    </physiologicalReaction>
</comment>
<dbReference type="Gene3D" id="3.30.70.3290">
    <property type="match status" value="2"/>
</dbReference>
<dbReference type="SUPFAM" id="SSF50129">
    <property type="entry name" value="GroES-like"/>
    <property type="match status" value="1"/>
</dbReference>
<dbReference type="PROSITE" id="PS00012">
    <property type="entry name" value="PHOSPHOPANTETHEINE"/>
    <property type="match status" value="1"/>
</dbReference>
<dbReference type="Gene3D" id="3.40.47.10">
    <property type="match status" value="2"/>
</dbReference>
<dbReference type="SUPFAM" id="SSF53474">
    <property type="entry name" value="alpha/beta-Hydrolases"/>
    <property type="match status" value="1"/>
</dbReference>
<evidence type="ECO:0000256" key="48">
    <source>
        <dbReference type="ARBA" id="ARBA00049414"/>
    </source>
</evidence>
<evidence type="ECO:0000256" key="51">
    <source>
        <dbReference type="ARBA" id="ARBA00049521"/>
    </source>
</evidence>
<evidence type="ECO:0000256" key="17">
    <source>
        <dbReference type="ARBA" id="ARBA00023394"/>
    </source>
</evidence>
<comment type="catalytic activity">
    <reaction evidence="31">
        <text>(2E)-hexenoyl-[ACP] + NADPH + H(+) = hexanoyl-[ACP] + NADP(+)</text>
        <dbReference type="Rhea" id="RHEA:41832"/>
        <dbReference type="Rhea" id="RHEA-COMP:9631"/>
        <dbReference type="Rhea" id="RHEA-COMP:9632"/>
        <dbReference type="ChEBI" id="CHEBI:15378"/>
        <dbReference type="ChEBI" id="CHEBI:57783"/>
        <dbReference type="ChEBI" id="CHEBI:58349"/>
        <dbReference type="ChEBI" id="CHEBI:78458"/>
        <dbReference type="ChEBI" id="CHEBI:78459"/>
    </reaction>
    <physiologicalReaction direction="left-to-right" evidence="31">
        <dbReference type="Rhea" id="RHEA:41833"/>
    </physiologicalReaction>
</comment>
<evidence type="ECO:0000256" key="39">
    <source>
        <dbReference type="ARBA" id="ARBA00048571"/>
    </source>
</evidence>
<evidence type="ECO:0000256" key="16">
    <source>
        <dbReference type="ARBA" id="ARBA00023388"/>
    </source>
</evidence>
<dbReference type="CDD" id="cd08952">
    <property type="entry name" value="KR_1_SDR_x"/>
    <property type="match status" value="1"/>
</dbReference>
<dbReference type="Pfam" id="PF00109">
    <property type="entry name" value="ketoacyl-synt"/>
    <property type="match status" value="2"/>
</dbReference>
<dbReference type="SMART" id="SM00829">
    <property type="entry name" value="PKS_ER"/>
    <property type="match status" value="1"/>
</dbReference>
<feature type="active site" description="Proton donor; for dehydratase activity" evidence="53">
    <location>
        <position position="2484"/>
    </location>
</feature>
<dbReference type="InterPro" id="IPR006162">
    <property type="entry name" value="Ppantetheine_attach_site"/>
</dbReference>
<dbReference type="InterPro" id="IPR014043">
    <property type="entry name" value="Acyl_transferase_dom"/>
</dbReference>
<evidence type="ECO:0000259" key="55">
    <source>
        <dbReference type="PROSITE" id="PS50075"/>
    </source>
</evidence>
<evidence type="ECO:0000256" key="31">
    <source>
        <dbReference type="ARBA" id="ARBA00047897"/>
    </source>
</evidence>
<evidence type="ECO:0000256" key="13">
    <source>
        <dbReference type="ARBA" id="ARBA00023332"/>
    </source>
</evidence>
<dbReference type="InterPro" id="IPR016039">
    <property type="entry name" value="Thiolase-like"/>
</dbReference>
<evidence type="ECO:0000256" key="49">
    <source>
        <dbReference type="ARBA" id="ARBA00049422"/>
    </source>
</evidence>
<comment type="catalytic activity">
    <reaction evidence="15">
        <text>(3R)-hydroxyhexanoyl-[ACP] = (2E)-hexenoyl-[ACP] + H2O</text>
        <dbReference type="Rhea" id="RHEA:41828"/>
        <dbReference type="Rhea" id="RHEA-COMP:9630"/>
        <dbReference type="Rhea" id="RHEA-COMP:9631"/>
        <dbReference type="ChEBI" id="CHEBI:15377"/>
        <dbReference type="ChEBI" id="CHEBI:78457"/>
        <dbReference type="ChEBI" id="CHEBI:78458"/>
    </reaction>
    <physiologicalReaction direction="left-to-right" evidence="15">
        <dbReference type="Rhea" id="RHEA:41829"/>
    </physiologicalReaction>
</comment>
<comment type="catalytic activity">
    <reaction evidence="30">
        <text>(2E)-hexadecenoyl-[ACP] + NADPH + H(+) = hexadecanoyl-[ACP] + NADP(+)</text>
        <dbReference type="Rhea" id="RHEA:41912"/>
        <dbReference type="Rhea" id="RHEA-COMP:9651"/>
        <dbReference type="Rhea" id="RHEA-COMP:9652"/>
        <dbReference type="ChEBI" id="CHEBI:15378"/>
        <dbReference type="ChEBI" id="CHEBI:57783"/>
        <dbReference type="ChEBI" id="CHEBI:58349"/>
        <dbReference type="ChEBI" id="CHEBI:78481"/>
        <dbReference type="ChEBI" id="CHEBI:78483"/>
    </reaction>
    <physiologicalReaction direction="left-to-right" evidence="30">
        <dbReference type="Rhea" id="RHEA:41913"/>
    </physiologicalReaction>
</comment>
<comment type="catalytic activity">
    <reaction evidence="26">
        <text>3-oxodecanoyl-[ACP] + NADPH + H(+) = (3R)-hydroxydecanoyl-[ACP] + NADP(+)</text>
        <dbReference type="Rhea" id="RHEA:41856"/>
        <dbReference type="Rhea" id="RHEA-COMP:9637"/>
        <dbReference type="Rhea" id="RHEA-COMP:9638"/>
        <dbReference type="ChEBI" id="CHEBI:15378"/>
        <dbReference type="ChEBI" id="CHEBI:57783"/>
        <dbReference type="ChEBI" id="CHEBI:58349"/>
        <dbReference type="ChEBI" id="CHEBI:78464"/>
        <dbReference type="ChEBI" id="CHEBI:78466"/>
    </reaction>
    <physiologicalReaction direction="left-to-right" evidence="26">
        <dbReference type="Rhea" id="RHEA:41857"/>
    </physiologicalReaction>
</comment>
<dbReference type="InterPro" id="IPR049552">
    <property type="entry name" value="PKS_DH_N"/>
</dbReference>
<dbReference type="SMART" id="SM00823">
    <property type="entry name" value="PKS_PP"/>
    <property type="match status" value="2"/>
</dbReference>
<dbReference type="InterPro" id="IPR009081">
    <property type="entry name" value="PP-bd_ACP"/>
</dbReference>
<evidence type="ECO:0000259" key="56">
    <source>
        <dbReference type="PROSITE" id="PS52004"/>
    </source>
</evidence>
<dbReference type="InterPro" id="IPR015083">
    <property type="entry name" value="NorB/c/GfsB-D-like_docking"/>
</dbReference>
<dbReference type="Pfam" id="PF08990">
    <property type="entry name" value="Docking"/>
    <property type="match status" value="1"/>
</dbReference>
<dbReference type="InterPro" id="IPR014030">
    <property type="entry name" value="Ketoacyl_synth_N"/>
</dbReference>
<comment type="catalytic activity">
    <reaction evidence="48">
        <text>3-oxohexadecanoyl-[ACP] + NADPH + H(+) = (3R)-hydroxyhexadecanoyl-[ACP] + NADP(+)</text>
        <dbReference type="Rhea" id="RHEA:41904"/>
        <dbReference type="Rhea" id="RHEA-COMP:9649"/>
        <dbReference type="Rhea" id="RHEA-COMP:9650"/>
        <dbReference type="ChEBI" id="CHEBI:15378"/>
        <dbReference type="ChEBI" id="CHEBI:57783"/>
        <dbReference type="ChEBI" id="CHEBI:58349"/>
        <dbReference type="ChEBI" id="CHEBI:78478"/>
        <dbReference type="ChEBI" id="CHEBI:78480"/>
    </reaction>
    <physiologicalReaction direction="left-to-right" evidence="48">
        <dbReference type="Rhea" id="RHEA:41905"/>
    </physiologicalReaction>
</comment>
<dbReference type="InterPro" id="IPR055123">
    <property type="entry name" value="SpnB-like_Rossmann"/>
</dbReference>
<dbReference type="InterPro" id="IPR014031">
    <property type="entry name" value="Ketoacyl_synth_C"/>
</dbReference>
<comment type="catalytic activity">
    <reaction evidence="20">
        <text>(3R)-hydroxyhexadecanoyl-[ACP] = (2E)-hexadecenoyl-[ACP] + H2O</text>
        <dbReference type="Rhea" id="RHEA:41908"/>
        <dbReference type="Rhea" id="RHEA-COMP:9650"/>
        <dbReference type="Rhea" id="RHEA-COMP:9651"/>
        <dbReference type="ChEBI" id="CHEBI:15377"/>
        <dbReference type="ChEBI" id="CHEBI:78480"/>
        <dbReference type="ChEBI" id="CHEBI:78481"/>
    </reaction>
    <physiologicalReaction direction="left-to-right" evidence="20">
        <dbReference type="Rhea" id="RHEA:41909"/>
    </physiologicalReaction>
</comment>
<evidence type="ECO:0000256" key="21">
    <source>
        <dbReference type="ARBA" id="ARBA00023402"/>
    </source>
</evidence>
<evidence type="ECO:0000256" key="23">
    <source>
        <dbReference type="ARBA" id="ARBA00047300"/>
    </source>
</evidence>
<evidence type="ECO:0000256" key="47">
    <source>
        <dbReference type="ARBA" id="ARBA00049263"/>
    </source>
</evidence>
<feature type="domain" description="Ketosynthase family 3 (KS3)" evidence="56">
    <location>
        <begin position="1436"/>
        <end position="1853"/>
    </location>
</feature>
<dbReference type="InterPro" id="IPR020841">
    <property type="entry name" value="PKS_Beta-ketoAc_synthase_dom"/>
</dbReference>
<evidence type="ECO:0000256" key="29">
    <source>
        <dbReference type="ARBA" id="ARBA00047578"/>
    </source>
</evidence>
<dbReference type="SUPFAM" id="SSF51735">
    <property type="entry name" value="NAD(P)-binding Rossmann-fold domains"/>
    <property type="match status" value="5"/>
</dbReference>
<dbReference type="SMART" id="SM00824">
    <property type="entry name" value="PKS_TE"/>
    <property type="match status" value="1"/>
</dbReference>
<dbReference type="InterPro" id="IPR050091">
    <property type="entry name" value="PKS_NRPS_Biosynth_Enz"/>
</dbReference>
<feature type="region of interest" description="N-terminal hotdog fold" evidence="53">
    <location>
        <begin position="2296"/>
        <end position="2415"/>
    </location>
</feature>
<evidence type="ECO:0000256" key="33">
    <source>
        <dbReference type="ARBA" id="ARBA00047961"/>
    </source>
</evidence>
<comment type="catalytic activity">
    <reaction evidence="23">
        <text>3-oxooctadecanoyl-[ACP] + NADPH + H(+) = (3R)-hydroxyoctadecanoyl-[ACP] + NADP(+)</text>
        <dbReference type="Rhea" id="RHEA:41920"/>
        <dbReference type="Rhea" id="RHEA-COMP:9653"/>
        <dbReference type="Rhea" id="RHEA-COMP:9654"/>
        <dbReference type="ChEBI" id="CHEBI:15378"/>
        <dbReference type="ChEBI" id="CHEBI:57783"/>
        <dbReference type="ChEBI" id="CHEBI:58349"/>
        <dbReference type="ChEBI" id="CHEBI:78487"/>
        <dbReference type="ChEBI" id="CHEBI:78488"/>
    </reaction>
    <physiologicalReaction direction="left-to-right" evidence="23">
        <dbReference type="Rhea" id="RHEA:41921"/>
    </physiologicalReaction>
</comment>
<dbReference type="InterPro" id="IPR013968">
    <property type="entry name" value="PKS_KR"/>
</dbReference>
<keyword evidence="10" id="KW-0456">Lyase</keyword>
<dbReference type="InterPro" id="IPR042104">
    <property type="entry name" value="PKS_dehydratase_sf"/>
</dbReference>
<dbReference type="PANTHER" id="PTHR43775:SF51">
    <property type="entry name" value="INACTIVE PHENOLPHTHIOCEROL SYNTHESIS POLYKETIDE SYNTHASE TYPE I PKS1-RELATED"/>
    <property type="match status" value="1"/>
</dbReference>
<comment type="catalytic activity">
    <reaction evidence="13">
        <text>(3R)-hydroxyoctanoyl-[ACP] = (2E)-octenoyl-[ACP] + H2O</text>
        <dbReference type="Rhea" id="RHEA:41844"/>
        <dbReference type="Rhea" id="RHEA-COMP:9634"/>
        <dbReference type="Rhea" id="RHEA-COMP:9635"/>
        <dbReference type="ChEBI" id="CHEBI:15377"/>
        <dbReference type="ChEBI" id="CHEBI:78461"/>
        <dbReference type="ChEBI" id="CHEBI:78462"/>
    </reaction>
    <physiologicalReaction direction="left-to-right" evidence="13">
        <dbReference type="Rhea" id="RHEA:41845"/>
    </physiologicalReaction>
</comment>
<evidence type="ECO:0000256" key="4">
    <source>
        <dbReference type="ARBA" id="ARBA00022450"/>
    </source>
</evidence>
<keyword evidence="8" id="KW-0663">Pyridoxal phosphate</keyword>
<evidence type="ECO:0000256" key="52">
    <source>
        <dbReference type="ARBA" id="ARBA00049533"/>
    </source>
</evidence>
<dbReference type="Pfam" id="PF02801">
    <property type="entry name" value="Ketoacyl-synt_C"/>
    <property type="match status" value="2"/>
</dbReference>
<comment type="catalytic activity">
    <reaction evidence="52">
        <text>octanoyl-[ACP] + malonyl-[ACP] + H(+) = 3-oxodecanoyl-[ACP] + holo-[ACP] + CO2</text>
        <dbReference type="Rhea" id="RHEA:41852"/>
        <dbReference type="Rhea" id="RHEA-COMP:9623"/>
        <dbReference type="Rhea" id="RHEA-COMP:9636"/>
        <dbReference type="Rhea" id="RHEA-COMP:9637"/>
        <dbReference type="Rhea" id="RHEA-COMP:9685"/>
        <dbReference type="ChEBI" id="CHEBI:15378"/>
        <dbReference type="ChEBI" id="CHEBI:16526"/>
        <dbReference type="ChEBI" id="CHEBI:64479"/>
        <dbReference type="ChEBI" id="CHEBI:78449"/>
        <dbReference type="ChEBI" id="CHEBI:78463"/>
        <dbReference type="ChEBI" id="CHEBI:78464"/>
    </reaction>
    <physiologicalReaction direction="left-to-right" evidence="52">
        <dbReference type="Rhea" id="RHEA:41853"/>
    </physiologicalReaction>
</comment>
<feature type="region of interest" description="C-terminal hotdog fold" evidence="53">
    <location>
        <begin position="2426"/>
        <end position="2558"/>
    </location>
</feature>
<evidence type="ECO:0000256" key="43">
    <source>
        <dbReference type="ARBA" id="ARBA00048935"/>
    </source>
</evidence>
<evidence type="ECO:0000256" key="54">
    <source>
        <dbReference type="SAM" id="Coils"/>
    </source>
</evidence>
<dbReference type="SMART" id="SM01294">
    <property type="entry name" value="PKS_PP_betabranch"/>
    <property type="match status" value="1"/>
</dbReference>
<gene>
    <name evidence="58" type="ORF">JOF53_001234</name>
</gene>
<comment type="cofactor">
    <cofactor evidence="1">
        <name>pantetheine 4'-phosphate</name>
        <dbReference type="ChEBI" id="CHEBI:47942"/>
    </cofactor>
</comment>
<dbReference type="SUPFAM" id="SSF52151">
    <property type="entry name" value="FabD/lysophospholipase-like"/>
    <property type="match status" value="2"/>
</dbReference>
<evidence type="ECO:0000256" key="9">
    <source>
        <dbReference type="ARBA" id="ARBA00023194"/>
    </source>
</evidence>
<dbReference type="InterPro" id="IPR049900">
    <property type="entry name" value="PKS_mFAS_DH"/>
</dbReference>
<feature type="active site" description="Proton acceptor; for dehydratase activity" evidence="53">
    <location>
        <position position="2328"/>
    </location>
</feature>
<feature type="domain" description="Ketosynthase family 3 (KS3)" evidence="56">
    <location>
        <begin position="34"/>
        <end position="450"/>
    </location>
</feature>
<comment type="catalytic activity">
    <reaction evidence="46">
        <text>(2E)-tetradecenoyl-[ACP] + NADPH + H(+) = tetradecanoyl-[ACP] + NADP(+)</text>
        <dbReference type="Rhea" id="RHEA:41896"/>
        <dbReference type="Rhea" id="RHEA-COMP:9647"/>
        <dbReference type="Rhea" id="RHEA-COMP:9648"/>
        <dbReference type="ChEBI" id="CHEBI:15378"/>
        <dbReference type="ChEBI" id="CHEBI:57783"/>
        <dbReference type="ChEBI" id="CHEBI:58349"/>
        <dbReference type="ChEBI" id="CHEBI:78475"/>
        <dbReference type="ChEBI" id="CHEBI:78477"/>
    </reaction>
    <physiologicalReaction direction="left-to-right" evidence="46">
        <dbReference type="Rhea" id="RHEA:41897"/>
    </physiologicalReaction>
</comment>
<evidence type="ECO:0000256" key="6">
    <source>
        <dbReference type="ARBA" id="ARBA00022679"/>
    </source>
</evidence>
<dbReference type="Gene3D" id="3.40.50.1820">
    <property type="entry name" value="alpha/beta hydrolase"/>
    <property type="match status" value="1"/>
</dbReference>
<dbReference type="Pfam" id="PF00550">
    <property type="entry name" value="PP-binding"/>
    <property type="match status" value="2"/>
</dbReference>
<dbReference type="InterPro" id="IPR020807">
    <property type="entry name" value="PKS_DH"/>
</dbReference>
<keyword evidence="12" id="KW-0012">Acyltransferase</keyword>
<comment type="catalytic activity">
    <reaction evidence="40">
        <text>a 2,3-saturated acyl-[ACP] + NADP(+) = a (2E)-enoyl-[ACP] + NADPH + H(+)</text>
        <dbReference type="Rhea" id="RHEA:22564"/>
        <dbReference type="Rhea" id="RHEA-COMP:9925"/>
        <dbReference type="Rhea" id="RHEA-COMP:9926"/>
        <dbReference type="ChEBI" id="CHEBI:15378"/>
        <dbReference type="ChEBI" id="CHEBI:57783"/>
        <dbReference type="ChEBI" id="CHEBI:58349"/>
        <dbReference type="ChEBI" id="CHEBI:78784"/>
        <dbReference type="ChEBI" id="CHEBI:78785"/>
        <dbReference type="EC" id="1.3.1.39"/>
    </reaction>
    <physiologicalReaction direction="right-to-left" evidence="40">
        <dbReference type="Rhea" id="RHEA:22566"/>
    </physiologicalReaction>
</comment>
<evidence type="ECO:0000256" key="53">
    <source>
        <dbReference type="PROSITE-ProRule" id="PRU01363"/>
    </source>
</evidence>
<dbReference type="SUPFAM" id="SSF47336">
    <property type="entry name" value="ACP-like"/>
    <property type="match status" value="2"/>
</dbReference>
<evidence type="ECO:0000256" key="44">
    <source>
        <dbReference type="ARBA" id="ARBA00049019"/>
    </source>
</evidence>
<comment type="catalytic activity">
    <reaction evidence="18">
        <text>(3R)-hydroxytetradecanoyl-[ACP] = (2E)-tetradecenoyl-[ACP] + H2O</text>
        <dbReference type="Rhea" id="RHEA:41892"/>
        <dbReference type="Rhea" id="RHEA-COMP:9646"/>
        <dbReference type="Rhea" id="RHEA-COMP:9647"/>
        <dbReference type="ChEBI" id="CHEBI:15377"/>
        <dbReference type="ChEBI" id="CHEBI:78474"/>
        <dbReference type="ChEBI" id="CHEBI:78475"/>
    </reaction>
    <physiologicalReaction direction="left-to-right" evidence="18">
        <dbReference type="Rhea" id="RHEA:41893"/>
    </physiologicalReaction>
</comment>
<comment type="catalytic activity">
    <reaction evidence="24">
        <text>hexanoyl-[ACP] + malonyl-[ACP] + H(+) = 3-oxooctanoyl-[ACP] + holo-[ACP] + CO2</text>
        <dbReference type="Rhea" id="RHEA:41836"/>
        <dbReference type="Rhea" id="RHEA-COMP:9623"/>
        <dbReference type="Rhea" id="RHEA-COMP:9632"/>
        <dbReference type="Rhea" id="RHEA-COMP:9633"/>
        <dbReference type="Rhea" id="RHEA-COMP:9685"/>
        <dbReference type="ChEBI" id="CHEBI:15378"/>
        <dbReference type="ChEBI" id="CHEBI:16526"/>
        <dbReference type="ChEBI" id="CHEBI:64479"/>
        <dbReference type="ChEBI" id="CHEBI:78449"/>
        <dbReference type="ChEBI" id="CHEBI:78459"/>
        <dbReference type="ChEBI" id="CHEBI:78460"/>
    </reaction>
    <physiologicalReaction direction="left-to-right" evidence="24">
        <dbReference type="Rhea" id="RHEA:41837"/>
    </physiologicalReaction>
</comment>
<evidence type="ECO:0000256" key="32">
    <source>
        <dbReference type="ARBA" id="ARBA00047953"/>
    </source>
</evidence>
<dbReference type="Gene3D" id="3.40.366.10">
    <property type="entry name" value="Malonyl-Coenzyme A Acyl Carrier Protein, domain 2"/>
    <property type="match status" value="2"/>
</dbReference>
<dbReference type="PROSITE" id="PS52004">
    <property type="entry name" value="KS3_2"/>
    <property type="match status" value="2"/>
</dbReference>
<feature type="domain" description="PKS/mFAS DH" evidence="57">
    <location>
        <begin position="2296"/>
        <end position="2558"/>
    </location>
</feature>
<name>A0ABS5A7W1_9PSEU</name>
<dbReference type="RefSeq" id="WP_143342791.1">
    <property type="nucleotide sequence ID" value="NZ_JAGIOO010000001.1"/>
</dbReference>
<comment type="pathway">
    <text evidence="2">Antibiotic biosynthesis.</text>
</comment>
<keyword evidence="11" id="KW-0511">Multifunctional enzyme</keyword>
<comment type="pathway">
    <text evidence="3">Lipid metabolism.</text>
</comment>
<comment type="catalytic activity">
    <reaction evidence="41">
        <text>holo-[ACP] + acetyl-CoA = acetyl-[ACP] + CoA</text>
        <dbReference type="Rhea" id="RHEA:41788"/>
        <dbReference type="Rhea" id="RHEA-COMP:9621"/>
        <dbReference type="Rhea" id="RHEA-COMP:9685"/>
        <dbReference type="ChEBI" id="CHEBI:57287"/>
        <dbReference type="ChEBI" id="CHEBI:57288"/>
        <dbReference type="ChEBI" id="CHEBI:64479"/>
        <dbReference type="ChEBI" id="CHEBI:78446"/>
        <dbReference type="EC" id="2.3.1.38"/>
    </reaction>
    <physiologicalReaction direction="left-to-right" evidence="41">
        <dbReference type="Rhea" id="RHEA:41789"/>
    </physiologicalReaction>
</comment>
<comment type="catalytic activity">
    <reaction evidence="16">
        <text>(3R)-hydroxydecanoyl-[ACP] = (2E)-decenoyl-[ACP] + H2O</text>
        <dbReference type="Rhea" id="RHEA:41860"/>
        <dbReference type="Rhea" id="RHEA-COMP:9638"/>
        <dbReference type="Rhea" id="RHEA-COMP:9639"/>
        <dbReference type="ChEBI" id="CHEBI:15377"/>
        <dbReference type="ChEBI" id="CHEBI:78466"/>
        <dbReference type="ChEBI" id="CHEBI:78467"/>
    </reaction>
    <physiologicalReaction direction="left-to-right" evidence="16">
        <dbReference type="Rhea" id="RHEA:41861"/>
    </physiologicalReaction>
</comment>
<dbReference type="InterPro" id="IPR029058">
    <property type="entry name" value="AB_hydrolase_fold"/>
</dbReference>
<evidence type="ECO:0000256" key="40">
    <source>
        <dbReference type="ARBA" id="ARBA00048650"/>
    </source>
</evidence>
<feature type="domain" description="Carrier" evidence="55">
    <location>
        <begin position="1348"/>
        <end position="1423"/>
    </location>
</feature>
<feature type="domain" description="Carrier" evidence="55">
    <location>
        <begin position="3291"/>
        <end position="3366"/>
    </location>
</feature>
<dbReference type="PROSITE" id="PS52019">
    <property type="entry name" value="PKS_MFAS_DH"/>
    <property type="match status" value="1"/>
</dbReference>
<evidence type="ECO:0000256" key="2">
    <source>
        <dbReference type="ARBA" id="ARBA00004792"/>
    </source>
</evidence>
<comment type="catalytic activity">
    <reaction evidence="49">
        <text>3-oxooctanoyl-[ACP] + NADPH + H(+) = (3R)-hydroxyoctanoyl-[ACP] + NADP(+)</text>
        <dbReference type="Rhea" id="RHEA:41840"/>
        <dbReference type="Rhea" id="RHEA-COMP:9633"/>
        <dbReference type="Rhea" id="RHEA-COMP:9634"/>
        <dbReference type="ChEBI" id="CHEBI:15378"/>
        <dbReference type="ChEBI" id="CHEBI:57783"/>
        <dbReference type="ChEBI" id="CHEBI:58349"/>
        <dbReference type="ChEBI" id="CHEBI:78460"/>
        <dbReference type="ChEBI" id="CHEBI:78461"/>
    </reaction>
    <physiologicalReaction direction="left-to-right" evidence="49">
        <dbReference type="Rhea" id="RHEA:41841"/>
    </physiologicalReaction>
</comment>
<evidence type="ECO:0000256" key="3">
    <source>
        <dbReference type="ARBA" id="ARBA00005189"/>
    </source>
</evidence>
<dbReference type="Gene3D" id="3.10.129.110">
    <property type="entry name" value="Polyketide synthase dehydratase"/>
    <property type="match status" value="1"/>
</dbReference>
<organism evidence="58 59">
    <name type="scientific">Crossiella equi</name>
    <dbReference type="NCBI Taxonomy" id="130796"/>
    <lineage>
        <taxon>Bacteria</taxon>
        <taxon>Bacillati</taxon>
        <taxon>Actinomycetota</taxon>
        <taxon>Actinomycetes</taxon>
        <taxon>Pseudonocardiales</taxon>
        <taxon>Pseudonocardiaceae</taxon>
        <taxon>Crossiella</taxon>
    </lineage>
</organism>
<dbReference type="CDD" id="cd05195">
    <property type="entry name" value="enoyl_red"/>
    <property type="match status" value="1"/>
</dbReference>
<evidence type="ECO:0000256" key="28">
    <source>
        <dbReference type="ARBA" id="ARBA00047500"/>
    </source>
</evidence>
<dbReference type="InterPro" id="IPR001031">
    <property type="entry name" value="Thioesterase"/>
</dbReference>
<protein>
    <submittedName>
        <fullName evidence="58">Candicidin polyketide synthase FscB</fullName>
    </submittedName>
</protein>
<dbReference type="Pfam" id="PF00975">
    <property type="entry name" value="Thioesterase"/>
    <property type="match status" value="1"/>
</dbReference>
<comment type="catalytic activity">
    <reaction evidence="51">
        <text>(2E)-decenoyl-[ACP] + NADPH + H(+) = decanoyl-[ACP] + NADP(+)</text>
        <dbReference type="Rhea" id="RHEA:41864"/>
        <dbReference type="Rhea" id="RHEA-COMP:9639"/>
        <dbReference type="Rhea" id="RHEA-COMP:9640"/>
        <dbReference type="ChEBI" id="CHEBI:15378"/>
        <dbReference type="ChEBI" id="CHEBI:57783"/>
        <dbReference type="ChEBI" id="CHEBI:58349"/>
        <dbReference type="ChEBI" id="CHEBI:78467"/>
        <dbReference type="ChEBI" id="CHEBI:78468"/>
    </reaction>
    <physiologicalReaction direction="left-to-right" evidence="51">
        <dbReference type="Rhea" id="RHEA:41865"/>
    </physiologicalReaction>
</comment>
<dbReference type="PROSITE" id="PS01162">
    <property type="entry name" value="QOR_ZETA_CRYSTAL"/>
    <property type="match status" value="1"/>
</dbReference>
<comment type="catalytic activity">
    <reaction evidence="19">
        <text>(3R)-hydroxyoctadecanoyl-[ACP] = (2E)-octadecenoyl-[ACP] + H2O</text>
        <dbReference type="Rhea" id="RHEA:41924"/>
        <dbReference type="Rhea" id="RHEA-COMP:9654"/>
        <dbReference type="Rhea" id="RHEA-COMP:9655"/>
        <dbReference type="ChEBI" id="CHEBI:15377"/>
        <dbReference type="ChEBI" id="CHEBI:78488"/>
        <dbReference type="ChEBI" id="CHEBI:78489"/>
    </reaction>
    <physiologicalReaction direction="left-to-right" evidence="19">
        <dbReference type="Rhea" id="RHEA:41925"/>
    </physiologicalReaction>
</comment>
<dbReference type="SMART" id="SM00826">
    <property type="entry name" value="PKS_DH"/>
    <property type="match status" value="1"/>
</dbReference>
<dbReference type="InterPro" id="IPR020802">
    <property type="entry name" value="TesA-like"/>
</dbReference>
<keyword evidence="7" id="KW-0702">S-nitrosylation</keyword>
<evidence type="ECO:0000256" key="46">
    <source>
        <dbReference type="ARBA" id="ARBA00049171"/>
    </source>
</evidence>
<dbReference type="EMBL" id="JAGIOO010000001">
    <property type="protein sequence ID" value="MBP2472362.1"/>
    <property type="molecule type" value="Genomic_DNA"/>
</dbReference>